<dbReference type="AlphaFoldDB" id="A0A562T4M1"/>
<gene>
    <name evidence="9" type="primary">ackA</name>
    <name evidence="11" type="ORF">LX66_2311</name>
</gene>
<keyword evidence="7 9" id="KW-0067">ATP-binding</keyword>
<feature type="site" description="Transition state stabilizer" evidence="9">
    <location>
        <position position="233"/>
    </location>
</feature>
<dbReference type="UniPathway" id="UPA00340">
    <property type="reaction ID" value="UER00458"/>
</dbReference>
<proteinExistence type="inferred from homology"/>
<dbReference type="Gene3D" id="3.30.420.40">
    <property type="match status" value="2"/>
</dbReference>
<dbReference type="SUPFAM" id="SSF53067">
    <property type="entry name" value="Actin-like ATPase domain"/>
    <property type="match status" value="2"/>
</dbReference>
<evidence type="ECO:0000256" key="4">
    <source>
        <dbReference type="ARBA" id="ARBA00022723"/>
    </source>
</evidence>
<feature type="binding site" evidence="9">
    <location>
        <position position="373"/>
    </location>
    <ligand>
        <name>Mg(2+)</name>
        <dbReference type="ChEBI" id="CHEBI:18420"/>
    </ligand>
</feature>
<evidence type="ECO:0000256" key="3">
    <source>
        <dbReference type="ARBA" id="ARBA00022679"/>
    </source>
</evidence>
<comment type="caution">
    <text evidence="11">The sequence shown here is derived from an EMBL/GenBank/DDBJ whole genome shotgun (WGS) entry which is preliminary data.</text>
</comment>
<comment type="function">
    <text evidence="9">Catalyzes the formation of acetyl phosphate from acetate and ATP. Can also catalyze the reverse reaction.</text>
</comment>
<keyword evidence="3 9" id="KW-0808">Transferase</keyword>
<comment type="pathway">
    <text evidence="9">Metabolic intermediate biosynthesis; acetyl-CoA biosynthesis; acetyl-CoA from acetate: step 1/2.</text>
</comment>
<dbReference type="PROSITE" id="PS01076">
    <property type="entry name" value="ACETATE_KINASE_2"/>
    <property type="match status" value="1"/>
</dbReference>
<dbReference type="EC" id="2.7.2.1" evidence="9"/>
<feature type="active site" description="Proton donor/acceptor" evidence="9">
    <location>
        <position position="142"/>
    </location>
</feature>
<dbReference type="InterPro" id="IPR000890">
    <property type="entry name" value="Aliphatic_acid_kin_short-chain"/>
</dbReference>
<keyword evidence="5 9" id="KW-0547">Nucleotide-binding</keyword>
<dbReference type="PANTHER" id="PTHR21060">
    <property type="entry name" value="ACETATE KINASE"/>
    <property type="match status" value="1"/>
</dbReference>
<keyword evidence="2 9" id="KW-0963">Cytoplasm</keyword>
<dbReference type="GO" id="GO:0006083">
    <property type="term" value="P:acetate metabolic process"/>
    <property type="evidence" value="ECO:0007669"/>
    <property type="project" value="TreeGrafter"/>
</dbReference>
<dbReference type="GO" id="GO:0005524">
    <property type="term" value="F:ATP binding"/>
    <property type="evidence" value="ECO:0007669"/>
    <property type="project" value="UniProtKB-KW"/>
</dbReference>
<dbReference type="HAMAP" id="MF_00020">
    <property type="entry name" value="Acetate_kinase"/>
    <property type="match status" value="1"/>
</dbReference>
<evidence type="ECO:0000256" key="2">
    <source>
        <dbReference type="ARBA" id="ARBA00022490"/>
    </source>
</evidence>
<dbReference type="InterPro" id="IPR043129">
    <property type="entry name" value="ATPase_NBD"/>
</dbReference>
<dbReference type="Proteomes" id="UP000316778">
    <property type="component" value="Unassembled WGS sequence"/>
</dbReference>
<name>A0A562T4M1_CHIJA</name>
<feature type="binding site" evidence="9">
    <location>
        <position position="11"/>
    </location>
    <ligand>
        <name>ATP</name>
        <dbReference type="ChEBI" id="CHEBI:30616"/>
    </ligand>
</feature>
<feature type="binding site" evidence="9">
    <location>
        <position position="85"/>
    </location>
    <ligand>
        <name>substrate</name>
    </ligand>
</feature>
<feature type="site" description="Transition state stabilizer" evidence="9">
    <location>
        <position position="173"/>
    </location>
</feature>
<comment type="subcellular location">
    <subcellularLocation>
        <location evidence="9">Cytoplasm</location>
    </subcellularLocation>
</comment>
<dbReference type="PRINTS" id="PR00471">
    <property type="entry name" value="ACETATEKNASE"/>
</dbReference>
<feature type="binding site" evidence="9">
    <location>
        <begin position="322"/>
        <end position="326"/>
    </location>
    <ligand>
        <name>ATP</name>
        <dbReference type="ChEBI" id="CHEBI:30616"/>
    </ligand>
</feature>
<dbReference type="GO" id="GO:0006085">
    <property type="term" value="P:acetyl-CoA biosynthetic process"/>
    <property type="evidence" value="ECO:0007669"/>
    <property type="project" value="UniProtKB-UniRule"/>
</dbReference>
<dbReference type="InterPro" id="IPR023865">
    <property type="entry name" value="Aliphatic_acid_kinase_CS"/>
</dbReference>
<evidence type="ECO:0000256" key="7">
    <source>
        <dbReference type="ARBA" id="ARBA00022840"/>
    </source>
</evidence>
<keyword evidence="4 9" id="KW-0479">Metal-binding</keyword>
<dbReference type="GO" id="GO:0005829">
    <property type="term" value="C:cytosol"/>
    <property type="evidence" value="ECO:0007669"/>
    <property type="project" value="TreeGrafter"/>
</dbReference>
<dbReference type="Pfam" id="PF00871">
    <property type="entry name" value="Acetate_kinase"/>
    <property type="match status" value="1"/>
</dbReference>
<keyword evidence="6 9" id="KW-0418">Kinase</keyword>
<dbReference type="GO" id="GO:0008776">
    <property type="term" value="F:acetate kinase activity"/>
    <property type="evidence" value="ECO:0007669"/>
    <property type="project" value="UniProtKB-UniRule"/>
</dbReference>
<organism evidence="11 12">
    <name type="scientific">Chitinophaga japonensis</name>
    <name type="common">Flexibacter japonensis</name>
    <dbReference type="NCBI Taxonomy" id="104662"/>
    <lineage>
        <taxon>Bacteria</taxon>
        <taxon>Pseudomonadati</taxon>
        <taxon>Bacteroidota</taxon>
        <taxon>Chitinophagia</taxon>
        <taxon>Chitinophagales</taxon>
        <taxon>Chitinophagaceae</taxon>
        <taxon>Chitinophaga</taxon>
    </lineage>
</organism>
<sequence length="390" mass="41804">MTVNCGSSSLKFGLFSRAAPPESLLTGQIRDIGLEGGSIQVADAAGQTLHESEQTAADMDAAVSQLIHLLREHFSQYMVQAIGHRVVQGGTRHIGPEIVTDELLASLETLSSLAPAHLPAELAAIRAFAKVYPEAVQVACFDTAFHRHMPFPARHYALPRGLWDLGLLRYGFHGLSYEYVLQQLRQVAPEQAEGRIIMAHLGNGASMAAVYKGMSIDTTMGLTPAGGLVMSTRPGDMDPGVILYLLKEKKLDAAVLNELLNKQAGLKAVSGSESDIQKLLAAAPSDTQAAEAVTLFCYQAKKFAGALAAALGGLDTFIFTGGIGEHAPAIRHRICEGLAFLGMHLDTGRNEAQAAVISSEGSPVTIWVIPTNEELQIAQHTQRWLQEHLK</sequence>
<dbReference type="InterPro" id="IPR004372">
    <property type="entry name" value="Ac/propionate_kinase"/>
</dbReference>
<dbReference type="PIRSF" id="PIRSF000722">
    <property type="entry name" value="Acetate_prop_kin"/>
    <property type="match status" value="1"/>
</dbReference>
<evidence type="ECO:0000256" key="9">
    <source>
        <dbReference type="HAMAP-Rule" id="MF_00020"/>
    </source>
</evidence>
<evidence type="ECO:0000313" key="12">
    <source>
        <dbReference type="Proteomes" id="UP000316778"/>
    </source>
</evidence>
<reference evidence="11 12" key="1">
    <citation type="journal article" date="2013" name="Stand. Genomic Sci.">
        <title>Genomic Encyclopedia of Type Strains, Phase I: The one thousand microbial genomes (KMG-I) project.</title>
        <authorList>
            <person name="Kyrpides N.C."/>
            <person name="Woyke T."/>
            <person name="Eisen J.A."/>
            <person name="Garrity G."/>
            <person name="Lilburn T.G."/>
            <person name="Beck B.J."/>
            <person name="Whitman W.B."/>
            <person name="Hugenholtz P."/>
            <person name="Klenk H.P."/>
        </authorList>
    </citation>
    <scope>NUCLEOTIDE SEQUENCE [LARGE SCALE GENOMIC DNA]</scope>
    <source>
        <strain evidence="11 12">DSM 13484</strain>
    </source>
</reference>
<dbReference type="EMBL" id="VLLG01000003">
    <property type="protein sequence ID" value="TWI88228.1"/>
    <property type="molecule type" value="Genomic_DNA"/>
</dbReference>
<evidence type="ECO:0000256" key="5">
    <source>
        <dbReference type="ARBA" id="ARBA00022741"/>
    </source>
</evidence>
<keyword evidence="8 9" id="KW-0460">Magnesium</keyword>
<comment type="cofactor">
    <cofactor evidence="9">
        <name>Mg(2+)</name>
        <dbReference type="ChEBI" id="CHEBI:18420"/>
    </cofactor>
    <cofactor evidence="9">
        <name>Mn(2+)</name>
        <dbReference type="ChEBI" id="CHEBI:29035"/>
    </cofactor>
    <text evidence="9">Mg(2+). Can also accept Mn(2+).</text>
</comment>
<comment type="similarity">
    <text evidence="1 9 10">Belongs to the acetokinase family.</text>
</comment>
<dbReference type="PANTHER" id="PTHR21060:SF21">
    <property type="entry name" value="ACETATE KINASE"/>
    <property type="match status" value="1"/>
</dbReference>
<comment type="subunit">
    <text evidence="9">Homodimer.</text>
</comment>
<protein>
    <recommendedName>
        <fullName evidence="9">Acetate kinase</fullName>
        <ecNumber evidence="9">2.7.2.1</ecNumber>
    </recommendedName>
    <alternativeName>
        <fullName evidence="9">Acetokinase</fullName>
    </alternativeName>
</protein>
<comment type="catalytic activity">
    <reaction evidence="9">
        <text>acetate + ATP = acetyl phosphate + ADP</text>
        <dbReference type="Rhea" id="RHEA:11352"/>
        <dbReference type="ChEBI" id="CHEBI:22191"/>
        <dbReference type="ChEBI" id="CHEBI:30089"/>
        <dbReference type="ChEBI" id="CHEBI:30616"/>
        <dbReference type="ChEBI" id="CHEBI:456216"/>
        <dbReference type="EC" id="2.7.2.1"/>
    </reaction>
</comment>
<evidence type="ECO:0000313" key="11">
    <source>
        <dbReference type="EMBL" id="TWI88228.1"/>
    </source>
</evidence>
<keyword evidence="12" id="KW-1185">Reference proteome</keyword>
<evidence type="ECO:0000256" key="1">
    <source>
        <dbReference type="ARBA" id="ARBA00008748"/>
    </source>
</evidence>
<evidence type="ECO:0000256" key="10">
    <source>
        <dbReference type="RuleBase" id="RU003835"/>
    </source>
</evidence>
<feature type="binding site" evidence="9">
    <location>
        <position position="4"/>
    </location>
    <ligand>
        <name>Mg(2+)</name>
        <dbReference type="ChEBI" id="CHEBI:18420"/>
    </ligand>
</feature>
<dbReference type="GO" id="GO:0000287">
    <property type="term" value="F:magnesium ion binding"/>
    <property type="evidence" value="ECO:0007669"/>
    <property type="project" value="UniProtKB-UniRule"/>
</dbReference>
<feature type="binding site" evidence="9">
    <location>
        <begin position="200"/>
        <end position="204"/>
    </location>
    <ligand>
        <name>ATP</name>
        <dbReference type="ChEBI" id="CHEBI:30616"/>
    </ligand>
</feature>
<evidence type="ECO:0000256" key="6">
    <source>
        <dbReference type="ARBA" id="ARBA00022777"/>
    </source>
</evidence>
<dbReference type="NCBIfam" id="TIGR00016">
    <property type="entry name" value="ackA"/>
    <property type="match status" value="1"/>
</dbReference>
<accession>A0A562T4M1</accession>
<evidence type="ECO:0000256" key="8">
    <source>
        <dbReference type="ARBA" id="ARBA00022842"/>
    </source>
</evidence>
<comment type="caution">
    <text evidence="9">Lacks conserved residue(s) required for the propagation of feature annotation.</text>
</comment>